<dbReference type="GO" id="GO:0016787">
    <property type="term" value="F:hydrolase activity"/>
    <property type="evidence" value="ECO:0007669"/>
    <property type="project" value="InterPro"/>
</dbReference>
<dbReference type="Proteomes" id="UP000306236">
    <property type="component" value="Unassembled WGS sequence"/>
</dbReference>
<dbReference type="OrthoDB" id="9804086at2"/>
<dbReference type="PROSITE" id="PS51194">
    <property type="entry name" value="HELICASE_CTER"/>
    <property type="match status" value="1"/>
</dbReference>
<dbReference type="InterPro" id="IPR050742">
    <property type="entry name" value="Helicase_Restrict-Modif_Enz"/>
</dbReference>
<dbReference type="Pfam" id="PF00271">
    <property type="entry name" value="Helicase_C"/>
    <property type="match status" value="1"/>
</dbReference>
<dbReference type="SMART" id="SM00490">
    <property type="entry name" value="HELICc"/>
    <property type="match status" value="1"/>
</dbReference>
<dbReference type="GO" id="GO:0005524">
    <property type="term" value="F:ATP binding"/>
    <property type="evidence" value="ECO:0007669"/>
    <property type="project" value="InterPro"/>
</dbReference>
<dbReference type="AlphaFoldDB" id="A0A4S5BJY0"/>
<dbReference type="SUPFAM" id="SSF52540">
    <property type="entry name" value="P-loop containing nucleoside triphosphate hydrolases"/>
    <property type="match status" value="1"/>
</dbReference>
<dbReference type="PANTHER" id="PTHR47396">
    <property type="entry name" value="TYPE I RESTRICTION ENZYME ECOKI R PROTEIN"/>
    <property type="match status" value="1"/>
</dbReference>
<dbReference type="PROSITE" id="PS51192">
    <property type="entry name" value="HELICASE_ATP_BIND_1"/>
    <property type="match status" value="1"/>
</dbReference>
<dbReference type="Pfam" id="PF04851">
    <property type="entry name" value="ResIII"/>
    <property type="match status" value="1"/>
</dbReference>
<reference evidence="3 4" key="1">
    <citation type="submission" date="2019-04" db="EMBL/GenBank/DDBJ databases">
        <title>Lampropedia sp YIM MLB12 draf genome.</title>
        <authorList>
            <person name="Wang Y.-X."/>
        </authorList>
    </citation>
    <scope>NUCLEOTIDE SEQUENCE [LARGE SCALE GENOMIC DNA]</scope>
    <source>
        <strain evidence="3 4">YIM MLB12</strain>
    </source>
</reference>
<dbReference type="SMART" id="SM00487">
    <property type="entry name" value="DEXDc"/>
    <property type="match status" value="1"/>
</dbReference>
<dbReference type="InterPro" id="IPR006935">
    <property type="entry name" value="Helicase/UvrB_N"/>
</dbReference>
<dbReference type="RefSeq" id="WP_136407773.1">
    <property type="nucleotide sequence ID" value="NZ_SSWX01000030.1"/>
</dbReference>
<dbReference type="GO" id="GO:0003677">
    <property type="term" value="F:DNA binding"/>
    <property type="evidence" value="ECO:0007669"/>
    <property type="project" value="InterPro"/>
</dbReference>
<sequence length="515" mass="57554">MTSLFASAMPNYDKADFGTPRPFQTPTIEAIAEGFRQGHRRQLIMAPTGAGKSWIGHKIAHSALVNNKPKQKRVMFICDRETLVEQTSQAADGYGLSDHAIIKAKHWRRDRDIPYQIASMQTLTRRDKWPEADLVIIDEAHTIYEKCFDYYLKSEEGSKAFVIGLTATPFVAGLGSFYTNLVKAATMDELTRDGTLVPLRVLSCKPINMDGIAKKGGEWTAEDVGERGMEIVGDVVAEWHKHGENRKTIVFAATIDHCKELARQFIESGVVAATYTSKTPDEEKASLLKEFKKAESSIRVLISVEALAKGFDVRDVGCVVDCRPLRKSLSLAIQMWGRGLRSSPETGKTDCILLDHSGNIVRFLADYEDFFYNGVHSLVEGERLDKTPRKEPEFREPKGCPSCGFKPFGKHCMACGYEYVAPALDAAISGEMKEVVIGKQKLADDKKHLFDQLVAYSKTKPKLVKKEGFVKAKFKEWTGDWPSWDFCRASDVPITRAVSGRIAHESIRFNKRASA</sequence>
<feature type="domain" description="Helicase ATP-binding" evidence="1">
    <location>
        <begin position="33"/>
        <end position="187"/>
    </location>
</feature>
<dbReference type="InterPro" id="IPR001650">
    <property type="entry name" value="Helicase_C-like"/>
</dbReference>
<feature type="domain" description="Helicase C-terminal" evidence="2">
    <location>
        <begin position="234"/>
        <end position="386"/>
    </location>
</feature>
<protein>
    <submittedName>
        <fullName evidence="3">DUF2075 domain-containing protein</fullName>
    </submittedName>
</protein>
<gene>
    <name evidence="3" type="ORF">E8K88_16485</name>
</gene>
<dbReference type="InterPro" id="IPR027417">
    <property type="entry name" value="P-loop_NTPase"/>
</dbReference>
<accession>A0A4S5BJY0</accession>
<keyword evidence="4" id="KW-1185">Reference proteome</keyword>
<dbReference type="Gene3D" id="3.40.50.300">
    <property type="entry name" value="P-loop containing nucleotide triphosphate hydrolases"/>
    <property type="match status" value="2"/>
</dbReference>
<evidence type="ECO:0000313" key="4">
    <source>
        <dbReference type="Proteomes" id="UP000306236"/>
    </source>
</evidence>
<organism evidence="3 4">
    <name type="scientific">Lampropedia aestuarii</name>
    <dbReference type="NCBI Taxonomy" id="2562762"/>
    <lineage>
        <taxon>Bacteria</taxon>
        <taxon>Pseudomonadati</taxon>
        <taxon>Pseudomonadota</taxon>
        <taxon>Betaproteobacteria</taxon>
        <taxon>Burkholderiales</taxon>
        <taxon>Comamonadaceae</taxon>
        <taxon>Lampropedia</taxon>
    </lineage>
</organism>
<proteinExistence type="predicted"/>
<evidence type="ECO:0000313" key="3">
    <source>
        <dbReference type="EMBL" id="THJ30961.1"/>
    </source>
</evidence>
<name>A0A4S5BJY0_9BURK</name>
<dbReference type="EMBL" id="SSWX01000030">
    <property type="protein sequence ID" value="THJ30961.1"/>
    <property type="molecule type" value="Genomic_DNA"/>
</dbReference>
<dbReference type="PANTHER" id="PTHR47396:SF1">
    <property type="entry name" value="ATP-DEPENDENT HELICASE IRC3-RELATED"/>
    <property type="match status" value="1"/>
</dbReference>
<dbReference type="GO" id="GO:0005829">
    <property type="term" value="C:cytosol"/>
    <property type="evidence" value="ECO:0007669"/>
    <property type="project" value="TreeGrafter"/>
</dbReference>
<dbReference type="InterPro" id="IPR014001">
    <property type="entry name" value="Helicase_ATP-bd"/>
</dbReference>
<comment type="caution">
    <text evidence="3">The sequence shown here is derived from an EMBL/GenBank/DDBJ whole genome shotgun (WGS) entry which is preliminary data.</text>
</comment>
<evidence type="ECO:0000259" key="2">
    <source>
        <dbReference type="PROSITE" id="PS51194"/>
    </source>
</evidence>
<evidence type="ECO:0000259" key="1">
    <source>
        <dbReference type="PROSITE" id="PS51192"/>
    </source>
</evidence>